<dbReference type="InterPro" id="IPR029787">
    <property type="entry name" value="Nucleotide_cyclase"/>
</dbReference>
<protein>
    <submittedName>
        <fullName evidence="2">Adenylate/guanylate cyclase domain-containing protein</fullName>
        <ecNumber evidence="2">4.6.1.-</ecNumber>
    </submittedName>
</protein>
<dbReference type="CDD" id="cd07302">
    <property type="entry name" value="CHD"/>
    <property type="match status" value="1"/>
</dbReference>
<dbReference type="Gene3D" id="3.30.70.1230">
    <property type="entry name" value="Nucleotide cyclase"/>
    <property type="match status" value="1"/>
</dbReference>
<keyword evidence="2" id="KW-0456">Lyase</keyword>
<evidence type="ECO:0000259" key="1">
    <source>
        <dbReference type="PROSITE" id="PS50125"/>
    </source>
</evidence>
<dbReference type="InterPro" id="IPR001054">
    <property type="entry name" value="A/G_cyclase"/>
</dbReference>
<dbReference type="RefSeq" id="WP_341673897.1">
    <property type="nucleotide sequence ID" value="NZ_JBBYHV010000002.1"/>
</dbReference>
<evidence type="ECO:0000313" key="3">
    <source>
        <dbReference type="Proteomes" id="UP001497045"/>
    </source>
</evidence>
<gene>
    <name evidence="2" type="ORF">AAEO60_11745</name>
</gene>
<reference evidence="2 3" key="1">
    <citation type="submission" date="2024-04" db="EMBL/GenBank/DDBJ databases">
        <title>Aurantiacibacter sp. DGU6 16S ribosomal RNA gene Genome sequencing and assembly.</title>
        <authorList>
            <person name="Park S."/>
        </authorList>
    </citation>
    <scope>NUCLEOTIDE SEQUENCE [LARGE SCALE GENOMIC DNA]</scope>
    <source>
        <strain evidence="2 3">DGU6</strain>
    </source>
</reference>
<sequence length="68" mass="7245">MAGSSRLAYDYWGDAMNVASRIEGTARPNGIAVSSATYHQCAGAHDFEPPEVLVLKGVGETEIRHLAV</sequence>
<organism evidence="2 3">
    <name type="scientific">Aurantiacibacter gilvus</name>
    <dbReference type="NCBI Taxonomy" id="3139141"/>
    <lineage>
        <taxon>Bacteria</taxon>
        <taxon>Pseudomonadati</taxon>
        <taxon>Pseudomonadota</taxon>
        <taxon>Alphaproteobacteria</taxon>
        <taxon>Sphingomonadales</taxon>
        <taxon>Erythrobacteraceae</taxon>
        <taxon>Aurantiacibacter</taxon>
    </lineage>
</organism>
<keyword evidence="3" id="KW-1185">Reference proteome</keyword>
<evidence type="ECO:0000313" key="2">
    <source>
        <dbReference type="EMBL" id="MEL1251340.1"/>
    </source>
</evidence>
<comment type="caution">
    <text evidence="2">The sequence shown here is derived from an EMBL/GenBank/DDBJ whole genome shotgun (WGS) entry which is preliminary data.</text>
</comment>
<name>A0ABU9IG02_9SPHN</name>
<proteinExistence type="predicted"/>
<accession>A0ABU9IG02</accession>
<dbReference type="Pfam" id="PF00211">
    <property type="entry name" value="Guanylate_cyc"/>
    <property type="match status" value="1"/>
</dbReference>
<feature type="domain" description="Guanylate cyclase" evidence="1">
    <location>
        <begin position="1"/>
        <end position="23"/>
    </location>
</feature>
<dbReference type="Proteomes" id="UP001497045">
    <property type="component" value="Unassembled WGS sequence"/>
</dbReference>
<dbReference type="EC" id="4.6.1.-" evidence="2"/>
<dbReference type="SUPFAM" id="SSF55073">
    <property type="entry name" value="Nucleotide cyclase"/>
    <property type="match status" value="1"/>
</dbReference>
<dbReference type="PROSITE" id="PS50125">
    <property type="entry name" value="GUANYLATE_CYCLASE_2"/>
    <property type="match status" value="1"/>
</dbReference>
<dbReference type="GO" id="GO:0016829">
    <property type="term" value="F:lyase activity"/>
    <property type="evidence" value="ECO:0007669"/>
    <property type="project" value="UniProtKB-KW"/>
</dbReference>
<dbReference type="EMBL" id="JBBYHV010000002">
    <property type="protein sequence ID" value="MEL1251340.1"/>
    <property type="molecule type" value="Genomic_DNA"/>
</dbReference>